<dbReference type="EMBL" id="LGRX02030004">
    <property type="protein sequence ID" value="KAK3246265.1"/>
    <property type="molecule type" value="Genomic_DNA"/>
</dbReference>
<name>A0AAE0F0Z0_9CHLO</name>
<organism evidence="2 3">
    <name type="scientific">Cymbomonas tetramitiformis</name>
    <dbReference type="NCBI Taxonomy" id="36881"/>
    <lineage>
        <taxon>Eukaryota</taxon>
        <taxon>Viridiplantae</taxon>
        <taxon>Chlorophyta</taxon>
        <taxon>Pyramimonadophyceae</taxon>
        <taxon>Pyramimonadales</taxon>
        <taxon>Pyramimonadaceae</taxon>
        <taxon>Cymbomonas</taxon>
    </lineage>
</organism>
<feature type="compositionally biased region" description="Basic and acidic residues" evidence="1">
    <location>
        <begin position="378"/>
        <end position="387"/>
    </location>
</feature>
<feature type="compositionally biased region" description="Polar residues" evidence="1">
    <location>
        <begin position="261"/>
        <end position="271"/>
    </location>
</feature>
<sequence>MQNFQPNIKRRTCLPGKYIEIVDDMGKGATKSKKAKHSRNAAVVPPDSLTVDFEDGECVNNDFLTGRRQLLLSLQRKADQGVKPPTALVGAQDPRATVQQGPHLNLEGSVVPGHDDTKRSRDPTSQSELQQDEPLEKRSRRQMWSVYRNQDSAATAPPSCVTDTAKARKTAGLCAGLWPEDHVQIQRPESVTNKEGHGSDQPIDLVSPVRADSSYGHFSEPYVASIAAAQHHQAQAKSLPQPHECSPAVDPRKPPSLNPVPYTNTAASSASDPRVVPSTLLMDARAESFTTSWPPAMAAPLDPRLIDPSGWPASQDGPGASASSRKDIEDPLPAIPLEAKGVFTQFRATQNFARGNTPTTPHAPVAKQAARDASSSPSEEHEPEGSRGRQPPAIVDMNAHDKEEVGKVHSGGDVASSLLASTGVTVREWPLEVTKLGVPEPHGTLLAVQPPSRTAHWPSVFRMDSPDAMLTLAFHMALKEPSPELLKKVTKAHAQAQVPPSRRHGHGGFPMRVLSQPNRATEAERAALAALPQHAVLYGRTSSKPQADFIVLVRQDPLEEDSDEDVIAFLAYEVEHFMLDHWMHLLCGRKLCLALDLDDTVVHAYDEAALQGLATHLREAAARCTSDLAKLEQEQHGKQAADPRCWEELGQHRMACKQRQSVFESRLRLLEKHILWLQEYSSTGMIKAFQGTLQEEVADIVGMDGYQTVYQIPLAEEVAIDTSARVFITRVGDGKSKQIGAPRLVWVRPGTDMVKDLCCAKAERALAMGPHYDGSLWRCYIATQAGRGHAYEMARLIGAGDMLCKKRNPGQMDPSRILVFRTPDETEHRVKSCAKFYEVCRMPPGAFVLVDDLQGRPSNTGREGSDEQVGGRLDSSVTWDNGDEGRLIPVSIYTPYMPQDSHQQGLEKDLHAVSNALQAIHSRFFRMVDSVISGKLLAKDMHSLEHFVRISLREINHCKR</sequence>
<protein>
    <submittedName>
        <fullName evidence="2">Uncharacterized protein</fullName>
    </submittedName>
</protein>
<feature type="compositionally biased region" description="Basic and acidic residues" evidence="1">
    <location>
        <begin position="113"/>
        <end position="122"/>
    </location>
</feature>
<reference evidence="2 3" key="1">
    <citation type="journal article" date="2015" name="Genome Biol. Evol.">
        <title>Comparative Genomics of a Bacterivorous Green Alga Reveals Evolutionary Causalities and Consequences of Phago-Mixotrophic Mode of Nutrition.</title>
        <authorList>
            <person name="Burns J.A."/>
            <person name="Paasch A."/>
            <person name="Narechania A."/>
            <person name="Kim E."/>
        </authorList>
    </citation>
    <scope>NUCLEOTIDE SEQUENCE [LARGE SCALE GENOMIC DNA]</scope>
    <source>
        <strain evidence="2 3">PLY_AMNH</strain>
    </source>
</reference>
<dbReference type="Proteomes" id="UP001190700">
    <property type="component" value="Unassembled WGS sequence"/>
</dbReference>
<keyword evidence="3" id="KW-1185">Reference proteome</keyword>
<feature type="region of interest" description="Disordered" evidence="1">
    <location>
        <begin position="300"/>
        <end position="328"/>
    </location>
</feature>
<evidence type="ECO:0000256" key="1">
    <source>
        <dbReference type="SAM" id="MobiDB-lite"/>
    </source>
</evidence>
<feature type="region of interest" description="Disordered" evidence="1">
    <location>
        <begin position="233"/>
        <end position="274"/>
    </location>
</feature>
<feature type="region of interest" description="Disordered" evidence="1">
    <location>
        <begin position="78"/>
        <end position="140"/>
    </location>
</feature>
<evidence type="ECO:0000313" key="3">
    <source>
        <dbReference type="Proteomes" id="UP001190700"/>
    </source>
</evidence>
<feature type="region of interest" description="Disordered" evidence="1">
    <location>
        <begin position="854"/>
        <end position="876"/>
    </location>
</feature>
<gene>
    <name evidence="2" type="ORF">CYMTET_44194</name>
</gene>
<evidence type="ECO:0000313" key="2">
    <source>
        <dbReference type="EMBL" id="KAK3246265.1"/>
    </source>
</evidence>
<feature type="region of interest" description="Disordered" evidence="1">
    <location>
        <begin position="352"/>
        <end position="393"/>
    </location>
</feature>
<comment type="caution">
    <text evidence="2">The sequence shown here is derived from an EMBL/GenBank/DDBJ whole genome shotgun (WGS) entry which is preliminary data.</text>
</comment>
<proteinExistence type="predicted"/>
<dbReference type="AlphaFoldDB" id="A0AAE0F0Z0"/>
<accession>A0AAE0F0Z0</accession>